<organism evidence="2 3">
    <name type="scientific">Forsythia ovata</name>
    <dbReference type="NCBI Taxonomy" id="205694"/>
    <lineage>
        <taxon>Eukaryota</taxon>
        <taxon>Viridiplantae</taxon>
        <taxon>Streptophyta</taxon>
        <taxon>Embryophyta</taxon>
        <taxon>Tracheophyta</taxon>
        <taxon>Spermatophyta</taxon>
        <taxon>Magnoliopsida</taxon>
        <taxon>eudicotyledons</taxon>
        <taxon>Gunneridae</taxon>
        <taxon>Pentapetalae</taxon>
        <taxon>asterids</taxon>
        <taxon>lamiids</taxon>
        <taxon>Lamiales</taxon>
        <taxon>Oleaceae</taxon>
        <taxon>Forsythieae</taxon>
        <taxon>Forsythia</taxon>
    </lineage>
</organism>
<feature type="region of interest" description="Disordered" evidence="1">
    <location>
        <begin position="66"/>
        <end position="115"/>
    </location>
</feature>
<reference evidence="3" key="1">
    <citation type="submission" date="2024-07" db="EMBL/GenBank/DDBJ databases">
        <title>Two chromosome-level genome assemblies of Korean endemic species Abeliophyllum distichum and Forsythia ovata (Oleaceae).</title>
        <authorList>
            <person name="Jang H."/>
        </authorList>
    </citation>
    <scope>NUCLEOTIDE SEQUENCE [LARGE SCALE GENOMIC DNA]</scope>
</reference>
<evidence type="ECO:0000313" key="3">
    <source>
        <dbReference type="Proteomes" id="UP001604277"/>
    </source>
</evidence>
<keyword evidence="3" id="KW-1185">Reference proteome</keyword>
<dbReference type="AlphaFoldDB" id="A0ABD1RIP9"/>
<evidence type="ECO:0000256" key="1">
    <source>
        <dbReference type="SAM" id="MobiDB-lite"/>
    </source>
</evidence>
<dbReference type="Proteomes" id="UP001604277">
    <property type="component" value="Unassembled WGS sequence"/>
</dbReference>
<accession>A0ABD1RIP9</accession>
<sequence>MARTQLKIRRGVVVDDIPLLPPVSCVAFVQGIAVMQAPEVIVNNSPSVSFPTGPASLTENFRRSEKRKAVVGRQGEMIVPKRGMEDAEDPQKARRGPEDSSSGIKDRVLHDRGAS</sequence>
<feature type="compositionally biased region" description="Basic and acidic residues" evidence="1">
    <location>
        <begin position="82"/>
        <end position="115"/>
    </location>
</feature>
<evidence type="ECO:0000313" key="2">
    <source>
        <dbReference type="EMBL" id="KAL2488297.1"/>
    </source>
</evidence>
<protein>
    <submittedName>
        <fullName evidence="2">Uncharacterized protein</fullName>
    </submittedName>
</protein>
<proteinExistence type="predicted"/>
<name>A0ABD1RIP9_9LAMI</name>
<comment type="caution">
    <text evidence="2">The sequence shown here is derived from an EMBL/GenBank/DDBJ whole genome shotgun (WGS) entry which is preliminary data.</text>
</comment>
<dbReference type="EMBL" id="JBFOLJ010000012">
    <property type="protein sequence ID" value="KAL2488297.1"/>
    <property type="molecule type" value="Genomic_DNA"/>
</dbReference>
<gene>
    <name evidence="2" type="ORF">Fot_41589</name>
</gene>